<reference evidence="2" key="1">
    <citation type="journal article" date="2020" name="Nature">
        <title>Giant virus diversity and host interactions through global metagenomics.</title>
        <authorList>
            <person name="Schulz F."/>
            <person name="Roux S."/>
            <person name="Paez-Espino D."/>
            <person name="Jungbluth S."/>
            <person name="Walsh D.A."/>
            <person name="Denef V.J."/>
            <person name="McMahon K.D."/>
            <person name="Konstantinidis K.T."/>
            <person name="Eloe-Fadrosh E.A."/>
            <person name="Kyrpides N.C."/>
            <person name="Woyke T."/>
        </authorList>
    </citation>
    <scope>NUCLEOTIDE SEQUENCE</scope>
    <source>
        <strain evidence="2">GVMAG-M-3300023184-101</strain>
    </source>
</reference>
<evidence type="ECO:0000313" key="2">
    <source>
        <dbReference type="EMBL" id="QHT79591.1"/>
    </source>
</evidence>
<proteinExistence type="predicted"/>
<sequence>MDLQPIQEVDEDEKLEKVSIQLGDIITILAPTDQLLNNRTFFVKYLDKTKLELVEQDGNETAISFDTTGKLDNESITGIEILSRADSASYAIQNNLMPGTWIDVYFGGDVPVIFTGKITNLEEDMIEITTYPENDVIFIDFGYKGIPPELPIEKIVIREAPAGKIGEIPEPSVLPVVVAEGAEGLEAEGLALPEAEELALPEAEGLALPEAEGLALPDAEELALPEAEGLALPEAEFEEELIEEEEVSPIDLRAQLRELILTADQIKIGTELESITQEVDVPESEQRFGIEKQTNDLLDELLSTVPNSQRTESVLNGIHKMIERFQQLRAEFSIFDIHGNALLPATQGADYKPLVESLQNFSQKLYWILPVVKNKKKIYDVDDTGEDVEALTLAESRLGEQAVMDRYNSSNFPKDENRYAFLINGMNPYLTPFTEPARDVDGIIIKTPVNTNILAIVDNVTNNLKSFYSSVASGGNEKTQSSIKQRRFVIEQYNLGMNMLDMNKVKGGNMIVKRKQITENDTLALTSMVMLPEVTVRFSRVTMPSTNVLIKSNLNIKYLNYWQLLKNNTSVSTTLVDDLDKPVDYDVEKFLEGIKQFEFAAPTTTITSGIAAPPPTARAAVGIATIAAPPTASGIAAIAYKKYLEAIVPKTRILFDLVKPYIKGKLSIYNVLSYLEPFMIYQRDLSFKQYETINEFISEKIVDFKRRYFANAKEFSTLTNRGAYDYVPNLVRLFEARQELRETVLLAYGIDISLVNVSDSEFLKKINDVDTGILYNNAVSLMVSSLLGSGNSLEEVVLLKTKYEKNKVAINDAASTTNNPCASYKVIAKHYIEFDELEEDNSKKTYFDKKYDTTYYDILKEYKFDSTMPTEERIAILTKKLAEKNGLREKEARREAEAMVNGFREVKDGDYAIFESKSPDGEINFSYFIRINDKWQEDESIPRDLMTDSSKMFCNLNEKCIQVKGDCYSIDGEASEAALKNTNLKQMIDEVDPSNEFYSNLEETLNNKRDQIKEEFDNAEFRIGKITTSKIVQLLKYEDQKFRIGATAADIITEVSPYASMRDRIFGQGDFIKRQMDIVKFVRMFTRQAVVKSYVNTESPGPEEDSYWYYCTKTNTKLVPTFLVEIADAVVRNENFSKVIERICAEQGTISDDGNKWVDKHSGYTIRSIDLSTEEDYTEEGFKVKTRAVMEVDLGDTLFQQEKAQKKAEDTEDAKQTVIINNIVTTMARNTTIMIDEQKEFIIRNVLIQQGRVMPSKTDYNKSLAAAAAKGKKNLDDYETASNKSLLLLTLCYFLIAVQISVPPVKSRKTFPGCILPQRNFERGYPLGAMQQSELDLTAITYIACVANKTKNKIKPWNAIQKMKPTDIVSSMKTIIDKFILPTEEVKEGIKVKLDYLNLNPHLKFNPAAEDNIKWLTFLPPLQPVKLSATALQNVTEGFQKEFIAVLRKGSPKQHEMLNIIRSKIITFSLGIIEAIQKTVTKKVGKVAILTSSSMEPFLENACCDDGDINTLRYFIKAEPDIVTYNATVVKLANIIDDITQTQKAGLFYATADTKYKFPSISEEFSEEVIYKAFIVFCNYGNAMPISEELKAVCMNKPDRFNANDSLSESIRILKRDGKNYSVESLDQLLKVVNTNNTIKMNLNKQVVSNIDALRDLLGSMKLRNVDNPLKKEFIDKFLAILVNFEKGSLFADTPEMRAFKNMLAKANEAMLIDIKDLVKRVPSIDAAAIDKFNTCVEHITDFEQEAGQKSGDGVFIEREDETLYKMIGFIKNSLRSLTREFPNIIINQVDYADVTIPAYWKLSQKHNSDLSKDINTHYSLLSNYYGDSDIKMVMRKTKQMTRDMEQLAQNTLFFAPIQLAPSEYMYSVFDRRLTMLLFKFYFYNVLTDIISLKNDDEILLKTVLNELEDVDDENELLSTDARFERQNGTAGLMEMEIIQGNKKELAEKIANIVVTFATILCKDKAVIDYSYKSLMDSVLREKDKEKEGIKLIFNALLDNHELRELENTFKNLKLGDWSKGLNKSIFAYDKDTYDEERDAMDKQATTDMALATNAAVTDMNRDIYRLDAAQDEVDTNDMDKEATTINYLGEDAEYEDDDMDGDEQY</sequence>
<evidence type="ECO:0000256" key="1">
    <source>
        <dbReference type="SAM" id="Coils"/>
    </source>
</evidence>
<feature type="coiled-coil region" evidence="1">
    <location>
        <begin position="995"/>
        <end position="1022"/>
    </location>
</feature>
<organism evidence="2">
    <name type="scientific">viral metagenome</name>
    <dbReference type="NCBI Taxonomy" id="1070528"/>
    <lineage>
        <taxon>unclassified sequences</taxon>
        <taxon>metagenomes</taxon>
        <taxon>organismal metagenomes</taxon>
    </lineage>
</organism>
<dbReference type="EMBL" id="MN739950">
    <property type="protein sequence ID" value="QHT79591.1"/>
    <property type="molecule type" value="Genomic_DNA"/>
</dbReference>
<keyword evidence="1" id="KW-0175">Coiled coil</keyword>
<accession>A0A6C0HG48</accession>
<protein>
    <submittedName>
        <fullName evidence="2">Uncharacterized protein</fullName>
    </submittedName>
</protein>
<name>A0A6C0HG48_9ZZZZ</name>